<feature type="domain" description="UspA" evidence="2">
    <location>
        <begin position="1"/>
        <end position="136"/>
    </location>
</feature>
<dbReference type="InterPro" id="IPR006015">
    <property type="entry name" value="Universal_stress_UspA"/>
</dbReference>
<evidence type="ECO:0000313" key="3">
    <source>
        <dbReference type="EMBL" id="MFC7705076.1"/>
    </source>
</evidence>
<name>A0ABW2UMA2_9RHOB</name>
<dbReference type="PANTHER" id="PTHR46268">
    <property type="entry name" value="STRESS RESPONSE PROTEIN NHAX"/>
    <property type="match status" value="1"/>
</dbReference>
<proteinExistence type="inferred from homology"/>
<dbReference type="InterPro" id="IPR014729">
    <property type="entry name" value="Rossmann-like_a/b/a_fold"/>
</dbReference>
<dbReference type="Gene3D" id="3.40.50.620">
    <property type="entry name" value="HUPs"/>
    <property type="match status" value="1"/>
</dbReference>
<organism evidence="3 4">
    <name type="scientific">Plastorhodobacter daqingensis</name>
    <dbReference type="NCBI Taxonomy" id="1387281"/>
    <lineage>
        <taxon>Bacteria</taxon>
        <taxon>Pseudomonadati</taxon>
        <taxon>Pseudomonadota</taxon>
        <taxon>Alphaproteobacteria</taxon>
        <taxon>Rhodobacterales</taxon>
        <taxon>Paracoccaceae</taxon>
        <taxon>Plastorhodobacter</taxon>
    </lineage>
</organism>
<protein>
    <submittedName>
        <fullName evidence="3">Universal stress protein</fullName>
    </submittedName>
</protein>
<sequence>MYQTIIVAVALGGDTTGGPLLERATRLLAPGGSIKLVHVLEEVPAYIVAELPRDVLSARKAEAMVELRDLAAAQSAAADCEVRQGSPATAILEAAADHGADLIMIASHRPDLRDYFIGSTAARVVRHAKCSVLISR</sequence>
<comment type="similarity">
    <text evidence="1">Belongs to the universal stress protein A family.</text>
</comment>
<dbReference type="CDD" id="cd00293">
    <property type="entry name" value="USP-like"/>
    <property type="match status" value="1"/>
</dbReference>
<keyword evidence="4" id="KW-1185">Reference proteome</keyword>
<reference evidence="4" key="1">
    <citation type="journal article" date="2019" name="Int. J. Syst. Evol. Microbiol.">
        <title>The Global Catalogue of Microorganisms (GCM) 10K type strain sequencing project: providing services to taxonomists for standard genome sequencing and annotation.</title>
        <authorList>
            <consortium name="The Broad Institute Genomics Platform"/>
            <consortium name="The Broad Institute Genome Sequencing Center for Infectious Disease"/>
            <person name="Wu L."/>
            <person name="Ma J."/>
        </authorList>
    </citation>
    <scope>NUCLEOTIDE SEQUENCE [LARGE SCALE GENOMIC DNA]</scope>
    <source>
        <strain evidence="4">CGMCC 1.12750</strain>
    </source>
</reference>
<evidence type="ECO:0000259" key="2">
    <source>
        <dbReference type="Pfam" id="PF00582"/>
    </source>
</evidence>
<gene>
    <name evidence="3" type="ORF">ACFQXB_12795</name>
</gene>
<dbReference type="Proteomes" id="UP001596516">
    <property type="component" value="Unassembled WGS sequence"/>
</dbReference>
<dbReference type="RefSeq" id="WP_377404319.1">
    <property type="nucleotide sequence ID" value="NZ_JBHTFQ010000006.1"/>
</dbReference>
<dbReference type="Pfam" id="PF00582">
    <property type="entry name" value="Usp"/>
    <property type="match status" value="1"/>
</dbReference>
<accession>A0ABW2UMA2</accession>
<dbReference type="InterPro" id="IPR006016">
    <property type="entry name" value="UspA"/>
</dbReference>
<dbReference type="EMBL" id="JBHTFQ010000006">
    <property type="protein sequence ID" value="MFC7705076.1"/>
    <property type="molecule type" value="Genomic_DNA"/>
</dbReference>
<evidence type="ECO:0000256" key="1">
    <source>
        <dbReference type="ARBA" id="ARBA00008791"/>
    </source>
</evidence>
<comment type="caution">
    <text evidence="3">The sequence shown here is derived from an EMBL/GenBank/DDBJ whole genome shotgun (WGS) entry which is preliminary data.</text>
</comment>
<dbReference type="PRINTS" id="PR01438">
    <property type="entry name" value="UNVRSLSTRESS"/>
</dbReference>
<evidence type="ECO:0000313" key="4">
    <source>
        <dbReference type="Proteomes" id="UP001596516"/>
    </source>
</evidence>
<dbReference type="SUPFAM" id="SSF52402">
    <property type="entry name" value="Adenine nucleotide alpha hydrolases-like"/>
    <property type="match status" value="1"/>
</dbReference>
<dbReference type="PANTHER" id="PTHR46268:SF6">
    <property type="entry name" value="UNIVERSAL STRESS PROTEIN UP12"/>
    <property type="match status" value="1"/>
</dbReference>